<protein>
    <submittedName>
        <fullName evidence="3">GIY-YIG nuclease family protein</fullName>
    </submittedName>
</protein>
<evidence type="ECO:0000256" key="1">
    <source>
        <dbReference type="ARBA" id="ARBA00007435"/>
    </source>
</evidence>
<comment type="similarity">
    <text evidence="1">Belongs to the UPF0213 family.</text>
</comment>
<gene>
    <name evidence="3" type="ORF">HY220_00170</name>
</gene>
<proteinExistence type="inferred from homology"/>
<dbReference type="Proteomes" id="UP000808388">
    <property type="component" value="Unassembled WGS sequence"/>
</dbReference>
<evidence type="ECO:0000313" key="3">
    <source>
        <dbReference type="EMBL" id="MBI3627155.1"/>
    </source>
</evidence>
<dbReference type="Gene3D" id="3.40.1440.10">
    <property type="entry name" value="GIY-YIG endonuclease"/>
    <property type="match status" value="1"/>
</dbReference>
<dbReference type="InterPro" id="IPR000305">
    <property type="entry name" value="GIY-YIG_endonuc"/>
</dbReference>
<dbReference type="Pfam" id="PF01541">
    <property type="entry name" value="GIY-YIG"/>
    <property type="match status" value="1"/>
</dbReference>
<dbReference type="InterPro" id="IPR035901">
    <property type="entry name" value="GIY-YIG_endonuc_sf"/>
</dbReference>
<dbReference type="EMBL" id="JACQCQ010000002">
    <property type="protein sequence ID" value="MBI3627155.1"/>
    <property type="molecule type" value="Genomic_DNA"/>
</dbReference>
<dbReference type="InterPro" id="IPR050190">
    <property type="entry name" value="UPF0213_domain"/>
</dbReference>
<dbReference type="PANTHER" id="PTHR34477:SF1">
    <property type="entry name" value="UPF0213 PROTEIN YHBQ"/>
    <property type="match status" value="1"/>
</dbReference>
<dbReference type="PANTHER" id="PTHR34477">
    <property type="entry name" value="UPF0213 PROTEIN YHBQ"/>
    <property type="match status" value="1"/>
</dbReference>
<name>A0A9D6LT22_9BACT</name>
<accession>A0A9D6LT22</accession>
<reference evidence="3" key="1">
    <citation type="submission" date="2020-07" db="EMBL/GenBank/DDBJ databases">
        <title>Huge and variable diversity of episymbiotic CPR bacteria and DPANN archaea in groundwater ecosystems.</title>
        <authorList>
            <person name="He C.Y."/>
            <person name="Keren R."/>
            <person name="Whittaker M."/>
            <person name="Farag I.F."/>
            <person name="Doudna J."/>
            <person name="Cate J.H.D."/>
            <person name="Banfield J.F."/>
        </authorList>
    </citation>
    <scope>NUCLEOTIDE SEQUENCE</scope>
    <source>
        <strain evidence="3">NC_groundwater_972_Pr1_S-0.2um_49_27</strain>
    </source>
</reference>
<evidence type="ECO:0000313" key="4">
    <source>
        <dbReference type="Proteomes" id="UP000808388"/>
    </source>
</evidence>
<sequence length="93" mass="11021">MPYVYILISKKDRRYYVGSTTDLDLRLKMHNSGTVTSTRFYRPWQLFYSEQFDTLGEAVSRERKIKSWKKRTAIERLVNGISKFETNRGSSTD</sequence>
<dbReference type="CDD" id="cd10449">
    <property type="entry name" value="GIY-YIG_SLX1_like"/>
    <property type="match status" value="1"/>
</dbReference>
<organism evidence="3 4">
    <name type="scientific">Candidatus Sungiibacteriota bacterium</name>
    <dbReference type="NCBI Taxonomy" id="2750080"/>
    <lineage>
        <taxon>Bacteria</taxon>
        <taxon>Candidatus Sungiibacteriota</taxon>
    </lineage>
</organism>
<feature type="domain" description="GIY-YIG" evidence="2">
    <location>
        <begin position="1"/>
        <end position="76"/>
    </location>
</feature>
<dbReference type="PROSITE" id="PS50164">
    <property type="entry name" value="GIY_YIG"/>
    <property type="match status" value="1"/>
</dbReference>
<dbReference type="AlphaFoldDB" id="A0A9D6LT22"/>
<dbReference type="SUPFAM" id="SSF82771">
    <property type="entry name" value="GIY-YIG endonuclease"/>
    <property type="match status" value="1"/>
</dbReference>
<comment type="caution">
    <text evidence="3">The sequence shown here is derived from an EMBL/GenBank/DDBJ whole genome shotgun (WGS) entry which is preliminary data.</text>
</comment>
<evidence type="ECO:0000259" key="2">
    <source>
        <dbReference type="PROSITE" id="PS50164"/>
    </source>
</evidence>